<keyword evidence="6" id="KW-1185">Reference proteome</keyword>
<dbReference type="PANTHER" id="PTHR44757:SF2">
    <property type="entry name" value="BIOFILM ARCHITECTURE MAINTENANCE PROTEIN MBAA"/>
    <property type="match status" value="1"/>
</dbReference>
<dbReference type="Pfam" id="PF00563">
    <property type="entry name" value="EAL"/>
    <property type="match status" value="1"/>
</dbReference>
<feature type="domain" description="PAS" evidence="1">
    <location>
        <begin position="66"/>
        <end position="104"/>
    </location>
</feature>
<dbReference type="PROSITE" id="PS50113">
    <property type="entry name" value="PAC"/>
    <property type="match status" value="2"/>
</dbReference>
<feature type="domain" description="PAC" evidence="2">
    <location>
        <begin position="252"/>
        <end position="304"/>
    </location>
</feature>
<dbReference type="SMART" id="SM00267">
    <property type="entry name" value="GGDEF"/>
    <property type="match status" value="1"/>
</dbReference>
<dbReference type="Gene3D" id="3.20.20.450">
    <property type="entry name" value="EAL domain"/>
    <property type="match status" value="1"/>
</dbReference>
<feature type="domain" description="EAL" evidence="3">
    <location>
        <begin position="600"/>
        <end position="851"/>
    </location>
</feature>
<feature type="domain" description="PAS" evidence="1">
    <location>
        <begin position="180"/>
        <end position="237"/>
    </location>
</feature>
<accession>A0ABW0TRW3</accession>
<dbReference type="Pfam" id="PF13426">
    <property type="entry name" value="PAS_9"/>
    <property type="match status" value="2"/>
</dbReference>
<dbReference type="PROSITE" id="PS50887">
    <property type="entry name" value="GGDEF"/>
    <property type="match status" value="1"/>
</dbReference>
<dbReference type="InterPro" id="IPR035919">
    <property type="entry name" value="EAL_sf"/>
</dbReference>
<gene>
    <name evidence="5" type="ORF">ACFPTP_00615</name>
</gene>
<proteinExistence type="predicted"/>
<dbReference type="SUPFAM" id="SSF55785">
    <property type="entry name" value="PYP-like sensor domain (PAS domain)"/>
    <property type="match status" value="2"/>
</dbReference>
<dbReference type="CDD" id="cd01948">
    <property type="entry name" value="EAL"/>
    <property type="match status" value="1"/>
</dbReference>
<feature type="domain" description="GGDEF" evidence="4">
    <location>
        <begin position="459"/>
        <end position="591"/>
    </location>
</feature>
<dbReference type="EMBL" id="JBHSNP010000002">
    <property type="protein sequence ID" value="MFC5601767.1"/>
    <property type="molecule type" value="Genomic_DNA"/>
</dbReference>
<evidence type="ECO:0000259" key="1">
    <source>
        <dbReference type="PROSITE" id="PS50112"/>
    </source>
</evidence>
<dbReference type="InterPro" id="IPR001633">
    <property type="entry name" value="EAL_dom"/>
</dbReference>
<protein>
    <submittedName>
        <fullName evidence="5">EAL domain-containing protein</fullName>
    </submittedName>
</protein>
<dbReference type="Gene3D" id="3.30.70.270">
    <property type="match status" value="1"/>
</dbReference>
<dbReference type="NCBIfam" id="TIGR00229">
    <property type="entry name" value="sensory_box"/>
    <property type="match status" value="2"/>
</dbReference>
<dbReference type="SUPFAM" id="SSF55073">
    <property type="entry name" value="Nucleotide cyclase"/>
    <property type="match status" value="1"/>
</dbReference>
<dbReference type="PROSITE" id="PS50112">
    <property type="entry name" value="PAS"/>
    <property type="match status" value="2"/>
</dbReference>
<evidence type="ECO:0000259" key="4">
    <source>
        <dbReference type="PROSITE" id="PS50887"/>
    </source>
</evidence>
<dbReference type="NCBIfam" id="TIGR00254">
    <property type="entry name" value="GGDEF"/>
    <property type="match status" value="1"/>
</dbReference>
<evidence type="ECO:0000313" key="5">
    <source>
        <dbReference type="EMBL" id="MFC5601767.1"/>
    </source>
</evidence>
<dbReference type="InterPro" id="IPR043128">
    <property type="entry name" value="Rev_trsase/Diguanyl_cyclase"/>
</dbReference>
<dbReference type="PANTHER" id="PTHR44757">
    <property type="entry name" value="DIGUANYLATE CYCLASE DGCP"/>
    <property type="match status" value="1"/>
</dbReference>
<dbReference type="CDD" id="cd00130">
    <property type="entry name" value="PAS"/>
    <property type="match status" value="2"/>
</dbReference>
<sequence>MKIDTIMIDLFIPFSYLFFVPLTGALHRSFSSLLCVVFVYRKEMEMVFSKLSYASLLSFFDKKFCVSITDSDGRFTYVNSNFCKLSGYSEEELIGKDYSIVNPDYAQEQFMMEIEQFFSSEEAWQKNVSAIAKDGTPYWVNANIIPLLDETGNDLKFLSIDNDITARELTKEKYKETLQNLRNIENALDYSSVVAITDAKGVITYVNEKFCALSQYTSEELIGNTHRIVNSNFHPKSFFKEMYGTIQNGDIWQGDVCNRAKDGSLYWVSTTIVPFLGEDGKPEQYIAIRHDITARKQAEESLEIALQNDFRETVKNLQNAIFKYTATEDGEIEFTLFEGQIKERVGISVDKLNAQEVIHSFSEDELDSFRNHLLAGASGKVVQFELAHNGISFLVYLSPIAKDGKIVEVVGTAIDITQQVEAKKVIEHMAYYDYLTGLPNRRNLQEKMERNIAKFGDAGQFAVMFLDLDRFKNINDTLGHHIGDQLLTAVGERLRDCVQDKEASARLSGDEFVVLVDSADENELITLATQLVDYISQPYYFGNQEVCVAPSIGIAIYPTDGEDYSTLMRSADKAMYLAKEAGKGTFRFFTEELHKELMEKTFFEMELRQALEKGQFLLHYQPQFDLTTGEIKGMEALARWNHPDRGFIPPLKFIPIAEENGFILPLGEWVLRTACTQAKAWQEQGFPPLRMSVNVSMRQFNLPSFVEDVRRILSETGLHPSHLNLEITESMMSDVKRCETVLQELYEAGITVSIDDFGTGYSSLLYLSKFPLSHLKIDQAFISELSKSNTAIVKAIIDLAKNLELNVIAEGVETEQQGNFLQQLGCNEVQGYLYSKPLPEKEIEQSLFHTV</sequence>
<evidence type="ECO:0000259" key="3">
    <source>
        <dbReference type="PROSITE" id="PS50883"/>
    </source>
</evidence>
<dbReference type="SMART" id="SM00052">
    <property type="entry name" value="EAL"/>
    <property type="match status" value="1"/>
</dbReference>
<dbReference type="InterPro" id="IPR000160">
    <property type="entry name" value="GGDEF_dom"/>
</dbReference>
<dbReference type="PIRSF" id="PIRSF005925">
    <property type="entry name" value="Dos"/>
    <property type="match status" value="1"/>
</dbReference>
<dbReference type="InterPro" id="IPR052155">
    <property type="entry name" value="Biofilm_reg_signaling"/>
</dbReference>
<dbReference type="CDD" id="cd01949">
    <property type="entry name" value="GGDEF"/>
    <property type="match status" value="1"/>
</dbReference>
<dbReference type="InterPro" id="IPR000700">
    <property type="entry name" value="PAS-assoc_C"/>
</dbReference>
<evidence type="ECO:0000313" key="6">
    <source>
        <dbReference type="Proteomes" id="UP001596071"/>
    </source>
</evidence>
<dbReference type="SMART" id="SM00086">
    <property type="entry name" value="PAC"/>
    <property type="match status" value="3"/>
</dbReference>
<dbReference type="Pfam" id="PF00990">
    <property type="entry name" value="GGDEF"/>
    <property type="match status" value="1"/>
</dbReference>
<dbReference type="InterPro" id="IPR001610">
    <property type="entry name" value="PAC"/>
</dbReference>
<dbReference type="InterPro" id="IPR035965">
    <property type="entry name" value="PAS-like_dom_sf"/>
</dbReference>
<name>A0ABW0TRW3_9BACL</name>
<feature type="domain" description="PAC" evidence="2">
    <location>
        <begin position="124"/>
        <end position="176"/>
    </location>
</feature>
<dbReference type="SMART" id="SM00091">
    <property type="entry name" value="PAS"/>
    <property type="match status" value="2"/>
</dbReference>
<organism evidence="5 6">
    <name type="scientific">Sporosarcina koreensis</name>
    <dbReference type="NCBI Taxonomy" id="334735"/>
    <lineage>
        <taxon>Bacteria</taxon>
        <taxon>Bacillati</taxon>
        <taxon>Bacillota</taxon>
        <taxon>Bacilli</taxon>
        <taxon>Bacillales</taxon>
        <taxon>Caryophanaceae</taxon>
        <taxon>Sporosarcina</taxon>
    </lineage>
</organism>
<dbReference type="PROSITE" id="PS50883">
    <property type="entry name" value="EAL"/>
    <property type="match status" value="1"/>
</dbReference>
<dbReference type="InterPro" id="IPR029787">
    <property type="entry name" value="Nucleotide_cyclase"/>
</dbReference>
<comment type="caution">
    <text evidence="5">The sequence shown here is derived from an EMBL/GenBank/DDBJ whole genome shotgun (WGS) entry which is preliminary data.</text>
</comment>
<dbReference type="InterPro" id="IPR000014">
    <property type="entry name" value="PAS"/>
</dbReference>
<reference evidence="6" key="1">
    <citation type="journal article" date="2019" name="Int. J. Syst. Evol. Microbiol.">
        <title>The Global Catalogue of Microorganisms (GCM) 10K type strain sequencing project: providing services to taxonomists for standard genome sequencing and annotation.</title>
        <authorList>
            <consortium name="The Broad Institute Genomics Platform"/>
            <consortium name="The Broad Institute Genome Sequencing Center for Infectious Disease"/>
            <person name="Wu L."/>
            <person name="Ma J."/>
        </authorList>
    </citation>
    <scope>NUCLEOTIDE SEQUENCE [LARGE SCALE GENOMIC DNA]</scope>
    <source>
        <strain evidence="6">KACC 11299</strain>
    </source>
</reference>
<dbReference type="Gene3D" id="3.30.450.20">
    <property type="entry name" value="PAS domain"/>
    <property type="match status" value="3"/>
</dbReference>
<dbReference type="InterPro" id="IPR012226">
    <property type="entry name" value="Diguanyl_cyclase/Pdiesterase"/>
</dbReference>
<evidence type="ECO:0000259" key="2">
    <source>
        <dbReference type="PROSITE" id="PS50113"/>
    </source>
</evidence>
<dbReference type="SUPFAM" id="SSF141868">
    <property type="entry name" value="EAL domain-like"/>
    <property type="match status" value="1"/>
</dbReference>
<dbReference type="Proteomes" id="UP001596071">
    <property type="component" value="Unassembled WGS sequence"/>
</dbReference>
<dbReference type="RefSeq" id="WP_381441416.1">
    <property type="nucleotide sequence ID" value="NZ_JBHSNP010000002.1"/>
</dbReference>